<comment type="catalytic activity">
    <reaction evidence="1 10">
        <text>UDP-alpha-D-glucose = UDP-alpha-D-galactose</text>
        <dbReference type="Rhea" id="RHEA:22168"/>
        <dbReference type="ChEBI" id="CHEBI:58885"/>
        <dbReference type="ChEBI" id="CHEBI:66914"/>
        <dbReference type="EC" id="5.1.3.2"/>
    </reaction>
</comment>
<dbReference type="EMBL" id="RQFP01000001">
    <property type="protein sequence ID" value="TGK96442.1"/>
    <property type="molecule type" value="Genomic_DNA"/>
</dbReference>
<comment type="cofactor">
    <cofactor evidence="2 10">
        <name>NAD(+)</name>
        <dbReference type="ChEBI" id="CHEBI:57540"/>
    </cofactor>
</comment>
<dbReference type="UniPathway" id="UPA00214"/>
<dbReference type="InterPro" id="IPR005886">
    <property type="entry name" value="UDP_G4E"/>
</dbReference>
<comment type="pathway">
    <text evidence="3 10">Carbohydrate metabolism; galactose metabolism.</text>
</comment>
<evidence type="ECO:0000256" key="4">
    <source>
        <dbReference type="ARBA" id="ARBA00007637"/>
    </source>
</evidence>
<evidence type="ECO:0000256" key="2">
    <source>
        <dbReference type="ARBA" id="ARBA00001911"/>
    </source>
</evidence>
<keyword evidence="7 10" id="KW-0520">NAD</keyword>
<dbReference type="SUPFAM" id="SSF51735">
    <property type="entry name" value="NAD(P)-binding Rossmann-fold domains"/>
    <property type="match status" value="1"/>
</dbReference>
<dbReference type="CDD" id="cd05247">
    <property type="entry name" value="UDP_G4E_1_SDR_e"/>
    <property type="match status" value="1"/>
</dbReference>
<dbReference type="Proteomes" id="UP000297891">
    <property type="component" value="Unassembled WGS sequence"/>
</dbReference>
<keyword evidence="9 10" id="KW-0119">Carbohydrate metabolism</keyword>
<dbReference type="NCBIfam" id="TIGR01179">
    <property type="entry name" value="galE"/>
    <property type="match status" value="1"/>
</dbReference>
<sequence>MRVLVTGGAGYIGSHIVLELMELGHEILVVDDMEKGNEANLFPGNEFIKGEIQNPEILKQTFAKKIDAVFHFAAWKAAGESMTDPLKYTMNNLSGTFTLLDAMIKNGCQYFVFSSSAAVYGAPKYLPIDENHPLNPENYYGYTKLCIEENLEWFDKLKGLKSARLRYFNAAGYDPKGRVRGIEKTPANLLPIIMEAASGIRNGYEIFGTDYETEDGTCIRDYIHVSDLAKAHVLALNYIMSKNESLTVNLGSEAGYSVKEMADLSEKVVGKTISHKTGPRRPGDPAKLLASSAKARELLNWKPQYSDAETLLASMWSLYKDL</sequence>
<dbReference type="OrthoDB" id="9801785at2"/>
<dbReference type="PANTHER" id="PTHR43725">
    <property type="entry name" value="UDP-GLUCOSE 4-EPIMERASE"/>
    <property type="match status" value="1"/>
</dbReference>
<comment type="subunit">
    <text evidence="10">Homodimer.</text>
</comment>
<dbReference type="InterPro" id="IPR036291">
    <property type="entry name" value="NAD(P)-bd_dom_sf"/>
</dbReference>
<evidence type="ECO:0000256" key="8">
    <source>
        <dbReference type="ARBA" id="ARBA00023235"/>
    </source>
</evidence>
<comment type="caution">
    <text evidence="12">The sequence shown here is derived from an EMBL/GenBank/DDBJ whole genome shotgun (WGS) entry which is preliminary data.</text>
</comment>
<evidence type="ECO:0000256" key="3">
    <source>
        <dbReference type="ARBA" id="ARBA00004947"/>
    </source>
</evidence>
<dbReference type="PANTHER" id="PTHR43725:SF53">
    <property type="entry name" value="UDP-ARABINOSE 4-EPIMERASE 1"/>
    <property type="match status" value="1"/>
</dbReference>
<evidence type="ECO:0000256" key="6">
    <source>
        <dbReference type="ARBA" id="ARBA00018569"/>
    </source>
</evidence>
<accession>A0A2M9Y422</accession>
<dbReference type="Pfam" id="PF01370">
    <property type="entry name" value="Epimerase"/>
    <property type="match status" value="1"/>
</dbReference>
<dbReference type="InterPro" id="IPR001509">
    <property type="entry name" value="Epimerase_deHydtase"/>
</dbReference>
<evidence type="ECO:0000256" key="7">
    <source>
        <dbReference type="ARBA" id="ARBA00023027"/>
    </source>
</evidence>
<evidence type="ECO:0000256" key="10">
    <source>
        <dbReference type="RuleBase" id="RU366046"/>
    </source>
</evidence>
<reference evidence="12" key="1">
    <citation type="journal article" date="2019" name="PLoS Negl. Trop. Dis.">
        <title>Revisiting the worldwide diversity of Leptospira species in the environment.</title>
        <authorList>
            <person name="Vincent A.T."/>
            <person name="Schiettekatte O."/>
            <person name="Bourhy P."/>
            <person name="Veyrier F.J."/>
            <person name="Picardeau M."/>
        </authorList>
    </citation>
    <scope>NUCLEOTIDE SEQUENCE [LARGE SCALE GENOMIC DNA]</scope>
    <source>
        <strain evidence="12">201800277</strain>
    </source>
</reference>
<gene>
    <name evidence="12" type="primary">galE</name>
    <name evidence="12" type="ORF">EHQ30_07520</name>
</gene>
<evidence type="ECO:0000256" key="1">
    <source>
        <dbReference type="ARBA" id="ARBA00000083"/>
    </source>
</evidence>
<keyword evidence="13" id="KW-1185">Reference proteome</keyword>
<name>A0A2M9Y422_9LEPT</name>
<dbReference type="Gene3D" id="3.90.25.10">
    <property type="entry name" value="UDP-galactose 4-epimerase, domain 1"/>
    <property type="match status" value="1"/>
</dbReference>
<feature type="domain" description="NAD-dependent epimerase/dehydratase" evidence="11">
    <location>
        <begin position="3"/>
        <end position="251"/>
    </location>
</feature>
<dbReference type="GO" id="GO:0033499">
    <property type="term" value="P:galactose catabolic process via UDP-galactose, Leloir pathway"/>
    <property type="evidence" value="ECO:0007669"/>
    <property type="project" value="TreeGrafter"/>
</dbReference>
<comment type="similarity">
    <text evidence="4 10">Belongs to the NAD(P)-dependent epimerase/dehydratase family.</text>
</comment>
<dbReference type="RefSeq" id="WP_100789625.1">
    <property type="nucleotide sequence ID" value="NZ_NPDQ01000002.1"/>
</dbReference>
<evidence type="ECO:0000259" key="11">
    <source>
        <dbReference type="Pfam" id="PF01370"/>
    </source>
</evidence>
<proteinExistence type="inferred from homology"/>
<evidence type="ECO:0000313" key="13">
    <source>
        <dbReference type="Proteomes" id="UP000297891"/>
    </source>
</evidence>
<evidence type="ECO:0000256" key="5">
    <source>
        <dbReference type="ARBA" id="ARBA00013189"/>
    </source>
</evidence>
<dbReference type="EC" id="5.1.3.2" evidence="5 10"/>
<organism evidence="12 13">
    <name type="scientific">Leptospira brenneri</name>
    <dbReference type="NCBI Taxonomy" id="2023182"/>
    <lineage>
        <taxon>Bacteria</taxon>
        <taxon>Pseudomonadati</taxon>
        <taxon>Spirochaetota</taxon>
        <taxon>Spirochaetia</taxon>
        <taxon>Leptospirales</taxon>
        <taxon>Leptospiraceae</taxon>
        <taxon>Leptospira</taxon>
    </lineage>
</organism>
<dbReference type="AlphaFoldDB" id="A0A2M9Y422"/>
<protein>
    <recommendedName>
        <fullName evidence="6 10">UDP-glucose 4-epimerase</fullName>
        <ecNumber evidence="5 10">5.1.3.2</ecNumber>
    </recommendedName>
</protein>
<dbReference type="GO" id="GO:0003978">
    <property type="term" value="F:UDP-glucose 4-epimerase activity"/>
    <property type="evidence" value="ECO:0007669"/>
    <property type="project" value="UniProtKB-UniRule"/>
</dbReference>
<dbReference type="Gene3D" id="3.40.50.720">
    <property type="entry name" value="NAD(P)-binding Rossmann-like Domain"/>
    <property type="match status" value="1"/>
</dbReference>
<evidence type="ECO:0000256" key="9">
    <source>
        <dbReference type="ARBA" id="ARBA00023277"/>
    </source>
</evidence>
<evidence type="ECO:0000313" key="12">
    <source>
        <dbReference type="EMBL" id="TGK96442.1"/>
    </source>
</evidence>
<keyword evidence="8 10" id="KW-0413">Isomerase</keyword>